<feature type="compositionally biased region" description="Basic and acidic residues" evidence="5">
    <location>
        <begin position="875"/>
        <end position="892"/>
    </location>
</feature>
<feature type="coiled-coil region" evidence="4">
    <location>
        <begin position="488"/>
        <end position="515"/>
    </location>
</feature>
<dbReference type="SUPFAM" id="SSF57933">
    <property type="entry name" value="TAZ domain"/>
    <property type="match status" value="1"/>
</dbReference>
<dbReference type="Pfam" id="PF02135">
    <property type="entry name" value="zf-TAZ"/>
    <property type="match status" value="1"/>
</dbReference>
<dbReference type="InterPro" id="IPR035898">
    <property type="entry name" value="TAZ_dom_sf"/>
</dbReference>
<comment type="caution">
    <text evidence="7">The sequence shown here is derived from an EMBL/GenBank/DDBJ whole genome shotgun (WGS) entry which is preliminary data.</text>
</comment>
<keyword evidence="4" id="KW-0175">Coiled coil</keyword>
<feature type="region of interest" description="Disordered" evidence="5">
    <location>
        <begin position="1014"/>
        <end position="1043"/>
    </location>
</feature>
<evidence type="ECO:0000256" key="5">
    <source>
        <dbReference type="SAM" id="MobiDB-lite"/>
    </source>
</evidence>
<protein>
    <recommendedName>
        <fullName evidence="6">TAZ-type domain-containing protein</fullName>
    </recommendedName>
</protein>
<keyword evidence="3" id="KW-0862">Zinc</keyword>
<feature type="compositionally biased region" description="Pro residues" evidence="5">
    <location>
        <begin position="706"/>
        <end position="721"/>
    </location>
</feature>
<keyword evidence="1" id="KW-0479">Metal-binding</keyword>
<feature type="compositionally biased region" description="Polar residues" evidence="5">
    <location>
        <begin position="314"/>
        <end position="325"/>
    </location>
</feature>
<sequence>MVDQETVADPLRSKRPHQESSDTKDTGAAQTSLTPNQASKRIKVENGENSSQPQPLQKVPGPQTAKPRAAPKQQGEATSVPSKVNGAPISAGEKAPKPQVPIKQETSASTAHIKPAAVSKSQALPQPSKQSAPMPKSQISATSIKPPSVPLTPAPIAAPLPAPQKESPPPLKATTFRHLHRKYGPELDYMLVEFKKLERQLLGAPSHQQNPPKSEPKGSRERREKLHGFILHLEDTVRQVEEGLALEKQEEESAAQAVLDAVDLPTIDTGTITVKETQPVEEEKKSSDASLQQPQPNPQPNAQINVKDDENQKPPATSEATSTKFTAAEASLSALPPEKEREESVQRLEEHILANLLPVKVRLTKQLAAQKGATRNPLTAPVRAGAPAATTGGTIAEKVEAKRKAQEEELLKKQLQQRQSSSQYGKPIGGAGSSLTARLHGNVLTAPGTPGDTKRPILYAGVAPGSTQVSSSVSAVTGAHPGMVGKDATKALSLAEEEKRRLKALEENAARVALGGAAKPAAALDHRKPAALPKQPEGPATLAARARAIALAGTNRGGASKISRPNQQFPTRAMQQPRPALGAASVAAANASVPNQYIKPPYVPVPVPVPVPAIPTKPKKPHVKPNFDDPALTPEQQFELRMKEARWRQRKRRRERRRKRLEMYYSLGSYHAVHLPVQQQSVSLPDQPQNDEEIEPEPITSATAPLPVPSHPPAVPPPPPVNTLQPAQLVQARPKKTEVYGPRAVEYVCAVCNETYMSSSEFNPWWSLSNHECPKCGKIQVPKLDISVPANEIDYHPALLSQEDTGKPARPREAGPHITQTVKYIHRPSTHAKKSFSLSDSEVSFTDESDGEGTGGKYDESSEEEETNYDNDMDSVTREDRAEKEEFGHDFEGETLTEDQSKRLLVLIEHASICPGRHRSAKHRNVCHSTKYMMLHVRDCSGLLSNGDVCPFPWCRKTKHLLYHLVSCKQKENGGKCSICSPEGLSSNLTELVALNAHRRKIFVERVTKTKAMQAIQPPNHRPPTLTKTSATPSAAGATSAPK</sequence>
<dbReference type="Gene3D" id="1.20.1020.10">
    <property type="entry name" value="TAZ domain"/>
    <property type="match status" value="1"/>
</dbReference>
<feature type="region of interest" description="Disordered" evidence="5">
    <location>
        <begin position="270"/>
        <end position="346"/>
    </location>
</feature>
<dbReference type="InterPro" id="IPR000197">
    <property type="entry name" value="Znf_TAZ"/>
</dbReference>
<keyword evidence="2" id="KW-0863">Zinc-finger</keyword>
<feature type="compositionally biased region" description="Basic and acidic residues" evidence="5">
    <location>
        <begin position="16"/>
        <end position="25"/>
    </location>
</feature>
<feature type="region of interest" description="Disordered" evidence="5">
    <location>
        <begin position="833"/>
        <end position="894"/>
    </location>
</feature>
<accession>A0ABD3PSF4</accession>
<organism evidence="7 8">
    <name type="scientific">Cyclotella atomus</name>
    <dbReference type="NCBI Taxonomy" id="382360"/>
    <lineage>
        <taxon>Eukaryota</taxon>
        <taxon>Sar</taxon>
        <taxon>Stramenopiles</taxon>
        <taxon>Ochrophyta</taxon>
        <taxon>Bacillariophyta</taxon>
        <taxon>Coscinodiscophyceae</taxon>
        <taxon>Thalassiosirophycidae</taxon>
        <taxon>Stephanodiscales</taxon>
        <taxon>Stephanodiscaceae</taxon>
        <taxon>Cyclotella</taxon>
    </lineage>
</organism>
<evidence type="ECO:0000313" key="7">
    <source>
        <dbReference type="EMBL" id="KAL3791065.1"/>
    </source>
</evidence>
<feature type="region of interest" description="Disordered" evidence="5">
    <location>
        <begin position="700"/>
        <end position="723"/>
    </location>
</feature>
<evidence type="ECO:0000256" key="2">
    <source>
        <dbReference type="ARBA" id="ARBA00022771"/>
    </source>
</evidence>
<name>A0ABD3PSF4_9STRA</name>
<evidence type="ECO:0000256" key="1">
    <source>
        <dbReference type="ARBA" id="ARBA00022723"/>
    </source>
</evidence>
<feature type="compositionally biased region" description="Polar residues" evidence="5">
    <location>
        <begin position="119"/>
        <end position="145"/>
    </location>
</feature>
<reference evidence="7 8" key="1">
    <citation type="submission" date="2024-10" db="EMBL/GenBank/DDBJ databases">
        <title>Updated reference genomes for cyclostephanoid diatoms.</title>
        <authorList>
            <person name="Roberts W.R."/>
            <person name="Alverson A.J."/>
        </authorList>
    </citation>
    <scope>NUCLEOTIDE SEQUENCE [LARGE SCALE GENOMIC DNA]</scope>
    <source>
        <strain evidence="7 8">AJA010-31</strain>
    </source>
</reference>
<feature type="compositionally biased region" description="Basic and acidic residues" evidence="5">
    <location>
        <begin position="214"/>
        <end position="228"/>
    </location>
</feature>
<feature type="compositionally biased region" description="Acidic residues" evidence="5">
    <location>
        <begin position="861"/>
        <end position="873"/>
    </location>
</feature>
<dbReference type="AlphaFoldDB" id="A0ABD3PSF4"/>
<feature type="compositionally biased region" description="Basic and acidic residues" evidence="5">
    <location>
        <begin position="337"/>
        <end position="346"/>
    </location>
</feature>
<gene>
    <name evidence="7" type="ORF">ACHAWO_013018</name>
</gene>
<dbReference type="Proteomes" id="UP001530400">
    <property type="component" value="Unassembled WGS sequence"/>
</dbReference>
<feature type="compositionally biased region" description="Polar residues" evidence="5">
    <location>
        <begin position="28"/>
        <end position="39"/>
    </location>
</feature>
<keyword evidence="8" id="KW-1185">Reference proteome</keyword>
<evidence type="ECO:0000259" key="6">
    <source>
        <dbReference type="PROSITE" id="PS50134"/>
    </source>
</evidence>
<feature type="compositionally biased region" description="Low complexity" evidence="5">
    <location>
        <begin position="1027"/>
        <end position="1043"/>
    </location>
</feature>
<proteinExistence type="predicted"/>
<dbReference type="PROSITE" id="PS50134">
    <property type="entry name" value="ZF_TAZ"/>
    <property type="match status" value="1"/>
</dbReference>
<evidence type="ECO:0000256" key="3">
    <source>
        <dbReference type="ARBA" id="ARBA00022833"/>
    </source>
</evidence>
<feature type="compositionally biased region" description="Pro residues" evidence="5">
    <location>
        <begin position="147"/>
        <end position="171"/>
    </location>
</feature>
<feature type="region of interest" description="Disordered" evidence="5">
    <location>
        <begin position="1"/>
        <end position="177"/>
    </location>
</feature>
<dbReference type="GO" id="GO:0008270">
    <property type="term" value="F:zinc ion binding"/>
    <property type="evidence" value="ECO:0007669"/>
    <property type="project" value="UniProtKB-KW"/>
</dbReference>
<feature type="region of interest" description="Disordered" evidence="5">
    <location>
        <begin position="201"/>
        <end position="228"/>
    </location>
</feature>
<evidence type="ECO:0000256" key="4">
    <source>
        <dbReference type="SAM" id="Coils"/>
    </source>
</evidence>
<dbReference type="EMBL" id="JALLPJ020000473">
    <property type="protein sequence ID" value="KAL3791065.1"/>
    <property type="molecule type" value="Genomic_DNA"/>
</dbReference>
<feature type="domain" description="TAZ-type" evidence="6">
    <location>
        <begin position="890"/>
        <end position="983"/>
    </location>
</feature>
<evidence type="ECO:0000313" key="8">
    <source>
        <dbReference type="Proteomes" id="UP001530400"/>
    </source>
</evidence>